<keyword evidence="2" id="KW-1185">Reference proteome</keyword>
<evidence type="ECO:0000313" key="1">
    <source>
        <dbReference type="EMBL" id="PVH93666.1"/>
    </source>
</evidence>
<name>A0A2V1D6D4_9PLEO</name>
<dbReference type="GO" id="GO:0043047">
    <property type="term" value="F:single-stranded telomeric DNA binding"/>
    <property type="evidence" value="ECO:0007669"/>
    <property type="project" value="InterPro"/>
</dbReference>
<protein>
    <recommendedName>
        <fullName evidence="3">CST complex subunit Ten1</fullName>
    </recommendedName>
</protein>
<organism evidence="1 2">
    <name type="scientific">Periconia macrospinosa</name>
    <dbReference type="NCBI Taxonomy" id="97972"/>
    <lineage>
        <taxon>Eukaryota</taxon>
        <taxon>Fungi</taxon>
        <taxon>Dikarya</taxon>
        <taxon>Ascomycota</taxon>
        <taxon>Pezizomycotina</taxon>
        <taxon>Dothideomycetes</taxon>
        <taxon>Pleosporomycetidae</taxon>
        <taxon>Pleosporales</taxon>
        <taxon>Massarineae</taxon>
        <taxon>Periconiaceae</taxon>
        <taxon>Periconia</taxon>
    </lineage>
</organism>
<dbReference type="InterPro" id="IPR012340">
    <property type="entry name" value="NA-bd_OB-fold"/>
</dbReference>
<evidence type="ECO:0000313" key="2">
    <source>
        <dbReference type="Proteomes" id="UP000244855"/>
    </source>
</evidence>
<reference evidence="1 2" key="1">
    <citation type="journal article" date="2018" name="Sci. Rep.">
        <title>Comparative genomics provides insights into the lifestyle and reveals functional heterogeneity of dark septate endophytic fungi.</title>
        <authorList>
            <person name="Knapp D.G."/>
            <person name="Nemeth J.B."/>
            <person name="Barry K."/>
            <person name="Hainaut M."/>
            <person name="Henrissat B."/>
            <person name="Johnson J."/>
            <person name="Kuo A."/>
            <person name="Lim J.H.P."/>
            <person name="Lipzen A."/>
            <person name="Nolan M."/>
            <person name="Ohm R.A."/>
            <person name="Tamas L."/>
            <person name="Grigoriev I.V."/>
            <person name="Spatafora J.W."/>
            <person name="Nagy L.G."/>
            <person name="Kovacs G.M."/>
        </authorList>
    </citation>
    <scope>NUCLEOTIDE SEQUENCE [LARGE SCALE GENOMIC DNA]</scope>
    <source>
        <strain evidence="1 2">DSE2036</strain>
    </source>
</reference>
<dbReference type="GO" id="GO:0016233">
    <property type="term" value="P:telomere capping"/>
    <property type="evidence" value="ECO:0007669"/>
    <property type="project" value="InterPro"/>
</dbReference>
<dbReference type="EMBL" id="KZ805575">
    <property type="protein sequence ID" value="PVH93666.1"/>
    <property type="molecule type" value="Genomic_DNA"/>
</dbReference>
<gene>
    <name evidence="1" type="ORF">DM02DRAFT_619150</name>
</gene>
<dbReference type="AlphaFoldDB" id="A0A2V1D6D4"/>
<evidence type="ECO:0008006" key="3">
    <source>
        <dbReference type="Google" id="ProtNLM"/>
    </source>
</evidence>
<dbReference type="InterPro" id="IPR024222">
    <property type="entry name" value="Ten1_fungal"/>
</dbReference>
<dbReference type="Gene3D" id="2.40.50.140">
    <property type="entry name" value="Nucleic acid-binding proteins"/>
    <property type="match status" value="1"/>
</dbReference>
<proteinExistence type="predicted"/>
<sequence>MTKTATLRLVHDYPPAHPPKVAHVNIQHVLESIKRREVDVGTWINVIGHVERPQDSSSAVCVQAVAVWDAGNVDLDAYQKAVRRREDADGI</sequence>
<dbReference type="Proteomes" id="UP000244855">
    <property type="component" value="Unassembled WGS sequence"/>
</dbReference>
<dbReference type="OrthoDB" id="5275361at2759"/>
<dbReference type="GO" id="GO:1990879">
    <property type="term" value="C:CST complex"/>
    <property type="evidence" value="ECO:0007669"/>
    <property type="project" value="InterPro"/>
</dbReference>
<dbReference type="Pfam" id="PF12658">
    <property type="entry name" value="Ten1"/>
    <property type="match status" value="1"/>
</dbReference>
<accession>A0A2V1D6D4</accession>